<evidence type="ECO:0000313" key="2">
    <source>
        <dbReference type="Proteomes" id="UP001446871"/>
    </source>
</evidence>
<keyword evidence="2" id="KW-1185">Reference proteome</keyword>
<comment type="caution">
    <text evidence="1">The sequence shown here is derived from an EMBL/GenBank/DDBJ whole genome shotgun (WGS) entry which is preliminary data.</text>
</comment>
<dbReference type="Proteomes" id="UP001446871">
    <property type="component" value="Unassembled WGS sequence"/>
</dbReference>
<accession>A0ABR1WJF1</accession>
<organism evidence="1 2">
    <name type="scientific">Apiospora saccharicola</name>
    <dbReference type="NCBI Taxonomy" id="335842"/>
    <lineage>
        <taxon>Eukaryota</taxon>
        <taxon>Fungi</taxon>
        <taxon>Dikarya</taxon>
        <taxon>Ascomycota</taxon>
        <taxon>Pezizomycotina</taxon>
        <taxon>Sordariomycetes</taxon>
        <taxon>Xylariomycetidae</taxon>
        <taxon>Amphisphaeriales</taxon>
        <taxon>Apiosporaceae</taxon>
        <taxon>Apiospora</taxon>
    </lineage>
</organism>
<evidence type="ECO:0000313" key="1">
    <source>
        <dbReference type="EMBL" id="KAK8083612.1"/>
    </source>
</evidence>
<proteinExistence type="predicted"/>
<protein>
    <submittedName>
        <fullName evidence="1">Uncharacterized protein</fullName>
    </submittedName>
</protein>
<sequence>MLAVAGFFSVDKLAVEATERLCFAAEALSLHCRCHGKVPASPAGIPCLCSLATCDCEIGKICNNVLVELSKRPQHGGLIEWMRTFSAAIGEMHSLEEPFGYGPRSTTCGLKKQAALDIRSEPAYQSKKFEMPQELKGRWRDYIKRQQRQHQMVPRPAKQLRA</sequence>
<gene>
    <name evidence="1" type="ORF">PG996_002393</name>
</gene>
<dbReference type="EMBL" id="JAQQWM010000001">
    <property type="protein sequence ID" value="KAK8083612.1"/>
    <property type="molecule type" value="Genomic_DNA"/>
</dbReference>
<name>A0ABR1WJF1_9PEZI</name>
<reference evidence="1 2" key="1">
    <citation type="submission" date="2023-01" db="EMBL/GenBank/DDBJ databases">
        <title>Analysis of 21 Apiospora genomes using comparative genomics revels a genus with tremendous synthesis potential of carbohydrate active enzymes and secondary metabolites.</title>
        <authorList>
            <person name="Sorensen T."/>
        </authorList>
    </citation>
    <scope>NUCLEOTIDE SEQUENCE [LARGE SCALE GENOMIC DNA]</scope>
    <source>
        <strain evidence="1 2">CBS 83171</strain>
    </source>
</reference>